<evidence type="ECO:0000256" key="1">
    <source>
        <dbReference type="ARBA" id="ARBA00005952"/>
    </source>
</evidence>
<keyword evidence="4 6" id="KW-0805">Transcription regulation</keyword>
<evidence type="ECO:0000256" key="2">
    <source>
        <dbReference type="ARBA" id="ARBA00022814"/>
    </source>
</evidence>
<dbReference type="Pfam" id="PF01029">
    <property type="entry name" value="NusB"/>
    <property type="match status" value="1"/>
</dbReference>
<dbReference type="PANTHER" id="PTHR11078">
    <property type="entry name" value="N UTILIZATION SUBSTANCE PROTEIN B-RELATED"/>
    <property type="match status" value="1"/>
</dbReference>
<dbReference type="AlphaFoldDB" id="E4T206"/>
<name>E4T206_PALPW</name>
<dbReference type="eggNOG" id="COG0781">
    <property type="taxonomic scope" value="Bacteria"/>
</dbReference>
<dbReference type="GO" id="GO:0031564">
    <property type="term" value="P:transcription antitermination"/>
    <property type="evidence" value="ECO:0007669"/>
    <property type="project" value="UniProtKB-KW"/>
</dbReference>
<evidence type="ECO:0000313" key="9">
    <source>
        <dbReference type="Proteomes" id="UP000008718"/>
    </source>
</evidence>
<feature type="domain" description="NusB/RsmB/TIM44" evidence="7">
    <location>
        <begin position="205"/>
        <end position="295"/>
    </location>
</feature>
<dbReference type="SUPFAM" id="SSF48013">
    <property type="entry name" value="NusB-like"/>
    <property type="match status" value="1"/>
</dbReference>
<reference evidence="8 9" key="2">
    <citation type="journal article" date="2011" name="Stand. Genomic Sci.">
        <title>Complete genome sequence of Paludibacter propionicigenes type strain (WB4).</title>
        <authorList>
            <person name="Gronow S."/>
            <person name="Munk C."/>
            <person name="Lapidus A."/>
            <person name="Nolan M."/>
            <person name="Lucas S."/>
            <person name="Hammon N."/>
            <person name="Deshpande S."/>
            <person name="Cheng J.F."/>
            <person name="Tapia R."/>
            <person name="Han C."/>
            <person name="Goodwin L."/>
            <person name="Pitluck S."/>
            <person name="Liolios K."/>
            <person name="Ivanova N."/>
            <person name="Mavromatis K."/>
            <person name="Mikhailova N."/>
            <person name="Pati A."/>
            <person name="Chen A."/>
            <person name="Palaniappan K."/>
            <person name="Land M."/>
            <person name="Hauser L."/>
            <person name="Chang Y.J."/>
            <person name="Jeffries C.D."/>
            <person name="Brambilla E."/>
            <person name="Rohde M."/>
            <person name="Goker M."/>
            <person name="Detter J.C."/>
            <person name="Woyke T."/>
            <person name="Bristow J."/>
            <person name="Eisen J.A."/>
            <person name="Markowitz V."/>
            <person name="Hugenholtz P."/>
            <person name="Kyrpides N.C."/>
            <person name="Klenk H.P."/>
        </authorList>
    </citation>
    <scope>NUCLEOTIDE SEQUENCE [LARGE SCALE GENOMIC DNA]</scope>
    <source>
        <strain evidence="9">DSM 17365 / JCM 13257 / WB4</strain>
    </source>
</reference>
<dbReference type="GO" id="GO:0005829">
    <property type="term" value="C:cytosol"/>
    <property type="evidence" value="ECO:0007669"/>
    <property type="project" value="TreeGrafter"/>
</dbReference>
<dbReference type="InterPro" id="IPR006027">
    <property type="entry name" value="NusB_RsmB_TIM44"/>
</dbReference>
<dbReference type="NCBIfam" id="TIGR01951">
    <property type="entry name" value="nusB"/>
    <property type="match status" value="1"/>
</dbReference>
<evidence type="ECO:0000256" key="5">
    <source>
        <dbReference type="ARBA" id="ARBA00023163"/>
    </source>
</evidence>
<evidence type="ECO:0000256" key="6">
    <source>
        <dbReference type="HAMAP-Rule" id="MF_00073"/>
    </source>
</evidence>
<dbReference type="InterPro" id="IPR035926">
    <property type="entry name" value="NusB-like_sf"/>
</dbReference>
<dbReference type="GO" id="GO:0006353">
    <property type="term" value="P:DNA-templated transcription termination"/>
    <property type="evidence" value="ECO:0007669"/>
    <property type="project" value="UniProtKB-UniRule"/>
</dbReference>
<protein>
    <recommendedName>
        <fullName evidence="6">Transcription antitermination protein NusB</fullName>
    </recommendedName>
    <alternativeName>
        <fullName evidence="6">Antitermination factor NusB</fullName>
    </alternativeName>
</protein>
<gene>
    <name evidence="6" type="primary">nusB</name>
    <name evidence="8" type="ordered locus">Palpr_0594</name>
</gene>
<dbReference type="HAMAP" id="MF_00073">
    <property type="entry name" value="NusB"/>
    <property type="match status" value="1"/>
</dbReference>
<dbReference type="InterPro" id="IPR011605">
    <property type="entry name" value="NusB_fam"/>
</dbReference>
<proteinExistence type="inferred from homology"/>
<dbReference type="GO" id="GO:0003723">
    <property type="term" value="F:RNA binding"/>
    <property type="evidence" value="ECO:0007669"/>
    <property type="project" value="UniProtKB-UniRule"/>
</dbReference>
<dbReference type="RefSeq" id="WP_013444119.1">
    <property type="nucleotide sequence ID" value="NC_014734.1"/>
</dbReference>
<reference key="1">
    <citation type="submission" date="2010-11" db="EMBL/GenBank/DDBJ databases">
        <title>The complete genome of Paludibacter propionicigenes DSM 17365.</title>
        <authorList>
            <consortium name="US DOE Joint Genome Institute (JGI-PGF)"/>
            <person name="Lucas S."/>
            <person name="Copeland A."/>
            <person name="Lapidus A."/>
            <person name="Bruce D."/>
            <person name="Goodwin L."/>
            <person name="Pitluck S."/>
            <person name="Kyrpides N."/>
            <person name="Mavromatis K."/>
            <person name="Ivanova N."/>
            <person name="Munk A.C."/>
            <person name="Brettin T."/>
            <person name="Detter J.C."/>
            <person name="Han C."/>
            <person name="Tapia R."/>
            <person name="Land M."/>
            <person name="Hauser L."/>
            <person name="Markowitz V."/>
            <person name="Cheng J.-F."/>
            <person name="Hugenholtz P."/>
            <person name="Woyke T."/>
            <person name="Wu D."/>
            <person name="Gronow S."/>
            <person name="Wellnitz S."/>
            <person name="Brambilla E."/>
            <person name="Klenk H.-P."/>
            <person name="Eisen J.A."/>
        </authorList>
    </citation>
    <scope>NUCLEOTIDE SEQUENCE</scope>
    <source>
        <strain>WB4</strain>
    </source>
</reference>
<sequence length="316" mass="37044">MINRVLLRIKIVQILYSYYKSDGKSLPLAEKELFHSIEKTYDLYYHLLQLSIEITRFAADKIETKRNKLRPTPEDLNPNTRFIDNAFVAQLSNNIQFNEYLQAHKLSWVNDSEIIKVLFEKIIDSEFYSEYMNAPATDYAADKDIWRKIFKKIILQSEELDDSIQDQNIYWTDDIEMVVSFIIKTIKRFDESKGDEQPLLPMFKDEEDAEFARKLMRSVLTKGPKLREMIDVNTKNWELDRIAFMDIVIMEVALAELMDFPTIPVNVTLNEYIEIAKTYSTEKSGTFINGVLDNIVGQLKSENKLIKVVMFSDNKK</sequence>
<evidence type="ECO:0000256" key="3">
    <source>
        <dbReference type="ARBA" id="ARBA00022884"/>
    </source>
</evidence>
<keyword evidence="3 6" id="KW-0694">RNA-binding</keyword>
<dbReference type="PANTHER" id="PTHR11078:SF3">
    <property type="entry name" value="ANTITERMINATION NUSB DOMAIN-CONTAINING PROTEIN"/>
    <property type="match status" value="1"/>
</dbReference>
<dbReference type="OrthoDB" id="9787568at2"/>
<dbReference type="STRING" id="694427.Palpr_0594"/>
<dbReference type="HOGENOM" id="CLU_058797_0_0_10"/>
<evidence type="ECO:0000259" key="7">
    <source>
        <dbReference type="Pfam" id="PF01029"/>
    </source>
</evidence>
<comment type="similarity">
    <text evidence="1 6">Belongs to the NusB family.</text>
</comment>
<comment type="function">
    <text evidence="6">Involved in transcription antitermination. Required for transcription of ribosomal RNA (rRNA) genes. Binds specifically to the boxA antiterminator sequence of the ribosomal RNA (rrn) operons.</text>
</comment>
<accession>E4T206</accession>
<dbReference type="Proteomes" id="UP000008718">
    <property type="component" value="Chromosome"/>
</dbReference>
<dbReference type="EMBL" id="CP002345">
    <property type="protein sequence ID" value="ADQ78750.1"/>
    <property type="molecule type" value="Genomic_DNA"/>
</dbReference>
<keyword evidence="9" id="KW-1185">Reference proteome</keyword>
<organism evidence="8 9">
    <name type="scientific">Paludibacter propionicigenes (strain DSM 17365 / JCM 13257 / WB4)</name>
    <dbReference type="NCBI Taxonomy" id="694427"/>
    <lineage>
        <taxon>Bacteria</taxon>
        <taxon>Pseudomonadati</taxon>
        <taxon>Bacteroidota</taxon>
        <taxon>Bacteroidia</taxon>
        <taxon>Bacteroidales</taxon>
        <taxon>Paludibacteraceae</taxon>
        <taxon>Paludibacter</taxon>
    </lineage>
</organism>
<keyword evidence="5 6" id="KW-0804">Transcription</keyword>
<dbReference type="KEGG" id="ppn:Palpr_0594"/>
<evidence type="ECO:0000313" key="8">
    <source>
        <dbReference type="EMBL" id="ADQ78750.1"/>
    </source>
</evidence>
<dbReference type="Gene3D" id="1.10.940.10">
    <property type="entry name" value="NusB-like"/>
    <property type="match status" value="1"/>
</dbReference>
<keyword evidence="2 6" id="KW-0889">Transcription antitermination</keyword>
<evidence type="ECO:0000256" key="4">
    <source>
        <dbReference type="ARBA" id="ARBA00023015"/>
    </source>
</evidence>